<gene>
    <name evidence="1" type="ORF">LOD99_4928</name>
</gene>
<sequence>MTEDLEVVQLSQLQTDKQYYNMGYREACQSALEVEDQEAKKIGFHLGYILIEPHAKLEGYTWVLNSLGIEMEGKLPVNIDAIESVLEKIQIETQPVEESAEIRKILHTRLTAETTQQIIYAETPNSNKGKIINLQECMKKLEIRAGVLSPT</sequence>
<evidence type="ECO:0000313" key="1">
    <source>
        <dbReference type="EMBL" id="KAI6651680.1"/>
    </source>
</evidence>
<keyword evidence="2" id="KW-1185">Reference proteome</keyword>
<dbReference type="Proteomes" id="UP001165289">
    <property type="component" value="Unassembled WGS sequence"/>
</dbReference>
<reference evidence="1 2" key="1">
    <citation type="journal article" date="2023" name="BMC Biol.">
        <title>The compact genome of the sponge Oopsacas minuta (Hexactinellida) is lacking key metazoan core genes.</title>
        <authorList>
            <person name="Santini S."/>
            <person name="Schenkelaars Q."/>
            <person name="Jourda C."/>
            <person name="Duchesne M."/>
            <person name="Belahbib H."/>
            <person name="Rocher C."/>
            <person name="Selva M."/>
            <person name="Riesgo A."/>
            <person name="Vervoort M."/>
            <person name="Leys S.P."/>
            <person name="Kodjabachian L."/>
            <person name="Le Bivic A."/>
            <person name="Borchiellini C."/>
            <person name="Claverie J.M."/>
            <person name="Renard E."/>
        </authorList>
    </citation>
    <scope>NUCLEOTIDE SEQUENCE [LARGE SCALE GENOMIC DNA]</scope>
    <source>
        <strain evidence="1">SPO-2</strain>
    </source>
</reference>
<accession>A0AAV7JTE7</accession>
<dbReference type="EMBL" id="JAKMXF010000302">
    <property type="protein sequence ID" value="KAI6651680.1"/>
    <property type="molecule type" value="Genomic_DNA"/>
</dbReference>
<proteinExistence type="predicted"/>
<dbReference type="AlphaFoldDB" id="A0AAV7JTE7"/>
<organism evidence="1 2">
    <name type="scientific">Oopsacas minuta</name>
    <dbReference type="NCBI Taxonomy" id="111878"/>
    <lineage>
        <taxon>Eukaryota</taxon>
        <taxon>Metazoa</taxon>
        <taxon>Porifera</taxon>
        <taxon>Hexactinellida</taxon>
        <taxon>Hexasterophora</taxon>
        <taxon>Lyssacinosida</taxon>
        <taxon>Leucopsacidae</taxon>
        <taxon>Oopsacas</taxon>
    </lineage>
</organism>
<protein>
    <submittedName>
        <fullName evidence="1">Uncharacterized protein</fullName>
    </submittedName>
</protein>
<comment type="caution">
    <text evidence="1">The sequence shown here is derived from an EMBL/GenBank/DDBJ whole genome shotgun (WGS) entry which is preliminary data.</text>
</comment>
<evidence type="ECO:0000313" key="2">
    <source>
        <dbReference type="Proteomes" id="UP001165289"/>
    </source>
</evidence>
<name>A0AAV7JTE7_9METZ</name>